<name>A0A8J2LG03_9HEXA</name>
<gene>
    <name evidence="7" type="ORF">AFUS01_LOCUS32273</name>
</gene>
<evidence type="ECO:0000256" key="5">
    <source>
        <dbReference type="RuleBase" id="RU361235"/>
    </source>
</evidence>
<dbReference type="InterPro" id="IPR002018">
    <property type="entry name" value="CarbesteraseB"/>
</dbReference>
<feature type="non-terminal residue" evidence="7">
    <location>
        <position position="196"/>
    </location>
</feature>
<reference evidence="7" key="1">
    <citation type="submission" date="2021-06" db="EMBL/GenBank/DDBJ databases">
        <authorList>
            <person name="Hodson N. C."/>
            <person name="Mongue J. A."/>
            <person name="Jaron S. K."/>
        </authorList>
    </citation>
    <scope>NUCLEOTIDE SEQUENCE</scope>
</reference>
<keyword evidence="4" id="KW-0325">Glycoprotein</keyword>
<proteinExistence type="inferred from homology"/>
<evidence type="ECO:0000256" key="2">
    <source>
        <dbReference type="ARBA" id="ARBA00022487"/>
    </source>
</evidence>
<evidence type="ECO:0000259" key="6">
    <source>
        <dbReference type="Pfam" id="PF00135"/>
    </source>
</evidence>
<evidence type="ECO:0000256" key="4">
    <source>
        <dbReference type="ARBA" id="ARBA00023180"/>
    </source>
</evidence>
<keyword evidence="2" id="KW-0719">Serine esterase</keyword>
<sequence length="196" mass="21736">PFAEAPVGERRFRLPVPKKPWRGVRSAKVSAPYCLQMHTFFLDRIMGLEDCLQLNVYTPKLPSKGQAHPKYPVIIFIHGGSYQFGGAIEHGPAYLLERNVVLVNINYRVGILGYLSTGDKASPGNLGMKDQALAIEWVHKNVENFGGDSGKVTLMGESAGASSVHLHMLSHRETRNYIHRAISMSATAFNFWALQS</sequence>
<keyword evidence="8" id="KW-1185">Reference proteome</keyword>
<feature type="domain" description="Carboxylesterase type B" evidence="6">
    <location>
        <begin position="1"/>
        <end position="195"/>
    </location>
</feature>
<comment type="similarity">
    <text evidence="1 5">Belongs to the type-B carboxylesterase/lipase family.</text>
</comment>
<dbReference type="PANTHER" id="PTHR43142">
    <property type="entry name" value="CARBOXYLIC ESTER HYDROLASE"/>
    <property type="match status" value="1"/>
</dbReference>
<comment type="caution">
    <text evidence="7">The sequence shown here is derived from an EMBL/GenBank/DDBJ whole genome shotgun (WGS) entry which is preliminary data.</text>
</comment>
<accession>A0A8J2LG03</accession>
<organism evidence="7 8">
    <name type="scientific">Allacma fusca</name>
    <dbReference type="NCBI Taxonomy" id="39272"/>
    <lineage>
        <taxon>Eukaryota</taxon>
        <taxon>Metazoa</taxon>
        <taxon>Ecdysozoa</taxon>
        <taxon>Arthropoda</taxon>
        <taxon>Hexapoda</taxon>
        <taxon>Collembola</taxon>
        <taxon>Symphypleona</taxon>
        <taxon>Sminthuridae</taxon>
        <taxon>Allacma</taxon>
    </lineage>
</organism>
<dbReference type="AlphaFoldDB" id="A0A8J2LG03"/>
<protein>
    <recommendedName>
        <fullName evidence="5">Carboxylic ester hydrolase</fullName>
        <ecNumber evidence="5">3.1.1.-</ecNumber>
    </recommendedName>
</protein>
<dbReference type="PANTHER" id="PTHR43142:SF1">
    <property type="entry name" value="CARBOXYLIC ESTER HYDROLASE"/>
    <property type="match status" value="1"/>
</dbReference>
<dbReference type="EC" id="3.1.1.-" evidence="5"/>
<dbReference type="OrthoDB" id="19653at2759"/>
<dbReference type="EMBL" id="CAJVCH010525011">
    <property type="protein sequence ID" value="CAG7821974.1"/>
    <property type="molecule type" value="Genomic_DNA"/>
</dbReference>
<dbReference type="GO" id="GO:0052689">
    <property type="term" value="F:carboxylic ester hydrolase activity"/>
    <property type="evidence" value="ECO:0007669"/>
    <property type="project" value="UniProtKB-KW"/>
</dbReference>
<dbReference type="PROSITE" id="PS00122">
    <property type="entry name" value="CARBOXYLESTERASE_B_1"/>
    <property type="match status" value="1"/>
</dbReference>
<keyword evidence="3 5" id="KW-0378">Hydrolase</keyword>
<dbReference type="Proteomes" id="UP000708208">
    <property type="component" value="Unassembled WGS sequence"/>
</dbReference>
<evidence type="ECO:0000256" key="1">
    <source>
        <dbReference type="ARBA" id="ARBA00005964"/>
    </source>
</evidence>
<dbReference type="Pfam" id="PF00135">
    <property type="entry name" value="COesterase"/>
    <property type="match status" value="1"/>
</dbReference>
<feature type="non-terminal residue" evidence="7">
    <location>
        <position position="1"/>
    </location>
</feature>
<dbReference type="InterPro" id="IPR019826">
    <property type="entry name" value="Carboxylesterase_B_AS"/>
</dbReference>
<evidence type="ECO:0000256" key="3">
    <source>
        <dbReference type="ARBA" id="ARBA00022801"/>
    </source>
</evidence>
<evidence type="ECO:0000313" key="8">
    <source>
        <dbReference type="Proteomes" id="UP000708208"/>
    </source>
</evidence>
<evidence type="ECO:0000313" key="7">
    <source>
        <dbReference type="EMBL" id="CAG7821974.1"/>
    </source>
</evidence>